<name>A0A8B4S015_COMTE</name>
<gene>
    <name evidence="2" type="ORF">NCTC10698_01957</name>
</gene>
<dbReference type="AlphaFoldDB" id="A0A8B4S015"/>
<accession>A0A8B4S015</accession>
<organism evidence="2 3">
    <name type="scientific">Comamonas testosteroni</name>
    <name type="common">Pseudomonas testosteroni</name>
    <dbReference type="NCBI Taxonomy" id="285"/>
    <lineage>
        <taxon>Bacteria</taxon>
        <taxon>Pseudomonadati</taxon>
        <taxon>Pseudomonadota</taxon>
        <taxon>Betaproteobacteria</taxon>
        <taxon>Burkholderiales</taxon>
        <taxon>Comamonadaceae</taxon>
        <taxon>Comamonas</taxon>
    </lineage>
</organism>
<reference evidence="2 3" key="1">
    <citation type="submission" date="2018-06" db="EMBL/GenBank/DDBJ databases">
        <authorList>
            <consortium name="Pathogen Informatics"/>
            <person name="Doyle S."/>
        </authorList>
    </citation>
    <scope>NUCLEOTIDE SEQUENCE [LARGE SCALE GENOMIC DNA]</scope>
    <source>
        <strain evidence="2 3">NCTC10698</strain>
    </source>
</reference>
<keyword evidence="3" id="KW-1185">Reference proteome</keyword>
<dbReference type="GeneID" id="63999922"/>
<feature type="region of interest" description="Disordered" evidence="1">
    <location>
        <begin position="178"/>
        <end position="216"/>
    </location>
</feature>
<evidence type="ECO:0000313" key="2">
    <source>
        <dbReference type="EMBL" id="SUY77067.1"/>
    </source>
</evidence>
<comment type="caution">
    <text evidence="2">The sequence shown here is derived from an EMBL/GenBank/DDBJ whole genome shotgun (WGS) entry which is preliminary data.</text>
</comment>
<dbReference type="RefSeq" id="WP_003077304.1">
    <property type="nucleotide sequence ID" value="NZ_BBJZ01000010.1"/>
</dbReference>
<proteinExistence type="predicted"/>
<evidence type="ECO:0000313" key="3">
    <source>
        <dbReference type="Proteomes" id="UP000255070"/>
    </source>
</evidence>
<dbReference type="EMBL" id="UFXL01000001">
    <property type="protein sequence ID" value="SUY77067.1"/>
    <property type="molecule type" value="Genomic_DNA"/>
</dbReference>
<dbReference type="Pfam" id="PF14354">
    <property type="entry name" value="Lar_restr_allev"/>
    <property type="match status" value="1"/>
</dbReference>
<sequence length="216" mass="23962">MNQQPEDLRSCPFCLGLATLEKIEDRCYGVGCADCDFQLMNGSVGIGWHKSEQEAIAAWNKRGGDLAMSQLRAWVKELQDENTALKAAAQAAEPFGYVNTHTGQFFKDVEPCRKTNEGHWRTVFTAPQTQADAREAQLLAFAVSEIRRDEMTDSELLDAMEQKRIAVVPEYEGPWDAEIYNDEGKPNHRGSGSTPREAIRAAIAAQPATKEGAQQE</sequence>
<dbReference type="Proteomes" id="UP000255070">
    <property type="component" value="Unassembled WGS sequence"/>
</dbReference>
<evidence type="ECO:0000256" key="1">
    <source>
        <dbReference type="SAM" id="MobiDB-lite"/>
    </source>
</evidence>
<protein>
    <submittedName>
        <fullName evidence="2">Restriction alleviation protein, Lar family</fullName>
    </submittedName>
</protein>